<keyword evidence="5" id="KW-0645">Protease</keyword>
<dbReference type="Pfam" id="PF22936">
    <property type="entry name" value="Pol_BBD"/>
    <property type="match status" value="1"/>
</dbReference>
<dbReference type="SUPFAM" id="SSF56672">
    <property type="entry name" value="DNA/RNA polymerases"/>
    <property type="match status" value="1"/>
</dbReference>
<keyword evidence="5" id="KW-0064">Aspartyl protease</keyword>
<sequence length="1323" mass="149168">MPKYGSVETSSSSSGPVRRVMSNANFSVELFYGSSHFGMWQGDVLDTLFQQGLDIAIEKEKLEYMEEKEWGTINRLVCSTIRSCLSRKQKYGYKNETSASTSMNEHITAFNELVEDLLGMDESFKDEDLDLMLLSSLSDEFEHIETTLLHGKDNVTLKDVTVALYSYELRKKTKKESKYEAAEAMVARGHCKKDCPKLKNKGKVAPDACVAKHDAHDSDISLVASSSTFHSDEWILDSGCTYHMSPNRECSIRLKNQDGSTRVMTDVRYVPSLKKNLISLRALESKGSVVTMRDGVLKVTYGALVMMKGIRKNNLYYYQGSTIIGAVAAASGGDDLDATQLWHMRLGHAGEKSLQILAKKRLLKGAKACKLNFCEHCVMGKQKRVKFDTTIHNTKGIVDYIHSDVWGPSNTSSLGGNHYFVTFVDDFSRRVWVYPMESKDEVLQILLKWKNMIENQTGRKIKRLRTDSGGEYKSDSFFDVYHEYDIVRHFTVRPTPQQNGVAERKTFWAEAMTYAGHLINRLPSSAIGGKTLLEVWSGKPATNYDSLLVFGSTAYYRVKESKLDPRANKALFMGITHVVKGFRLWCLATKKIICSRDVTFDESALVKKVKFQQMMIPEVDAVDYSTPIEESEDEEVQTQEPLEIPEPLAVTRPMREIRRPARFVDMVAYALPVVDDDIPIIYQEAIQSLESDKWKSVMDEEIQSHSKKDGSHSKKYVRYKARLVAKGYAQKEGINYNEVFSPVVKHSSIKILLALVAQLNLELAQLDQSPRQWYKRFDSFMRRQKYTRSKYDHCVYLQKLKDGSFIYLLLYVDDMLIASKSQKEINKLKAQLNQEFEMKDLGKANKILGMEINRDRQRVKLCLTQKQDLRKVLQCFGMNENTKHVSIPLASHLKLSSQLSPKTNEERVYMTKVPYANAVGSLMYAMVCTRPDISQAVGVDETLGQCVVGYADSDYVGDLDKRRSNIGYFFTLDKAPVSWKSTLQSTVTFSTTEEEYMAVSEAVKEAIWLNGLMEDLGVVQSHISLYCDSQSAIHLAKNQVYHSRTKHIDVRYHFVREIFEEGKILLQKIATSENPAELMTKVNFICCNIGDIVKLSSRCGARGVDDILVEPRKFEINGIPFSKTKNDIFPVVGAAPLLTGDNINDIQSFNNLINRNDVPFLTGLTGAQTNGVLQNTGNNDNVLNSGNQPFITTGQLPPETLQRLMFGTITVIDDELTEAHELGSAVLGRAQGFYLASSLDGNSQTIALTVVLHGGEQEVEDTISFFGVHWTVSPESQIVVVGGIGKYEHAKGYASIETLLHQEDQYITDGADTMLHFNVYLTE</sequence>
<keyword evidence="4" id="KW-0964">Secreted</keyword>
<dbReference type="PANTHER" id="PTHR46215">
    <property type="entry name" value="DIRIGENT PROTEIN 24-RELATED"/>
    <property type="match status" value="1"/>
</dbReference>
<dbReference type="InterPro" id="IPR057670">
    <property type="entry name" value="SH3_retrovirus"/>
</dbReference>
<feature type="domain" description="Integrase catalytic" evidence="6">
    <location>
        <begin position="388"/>
        <end position="504"/>
    </location>
</feature>
<dbReference type="GO" id="GO:0004190">
    <property type="term" value="F:aspartic-type endopeptidase activity"/>
    <property type="evidence" value="ECO:0007669"/>
    <property type="project" value="UniProtKB-KW"/>
</dbReference>
<dbReference type="Pfam" id="PF13976">
    <property type="entry name" value="gag_pre-integrs"/>
    <property type="match status" value="1"/>
</dbReference>
<dbReference type="CDD" id="cd09272">
    <property type="entry name" value="RNase_HI_RT_Ty1"/>
    <property type="match status" value="1"/>
</dbReference>
<evidence type="ECO:0000259" key="6">
    <source>
        <dbReference type="PROSITE" id="PS50994"/>
    </source>
</evidence>
<dbReference type="InterPro" id="IPR044859">
    <property type="entry name" value="Allene_oxi_cyc_Dirigent"/>
</dbReference>
<dbReference type="Gene3D" id="2.40.480.10">
    <property type="entry name" value="Allene oxide cyclase-like"/>
    <property type="match status" value="1"/>
</dbReference>
<dbReference type="EMBL" id="VEPZ02000817">
    <property type="protein sequence ID" value="KAE8717987.1"/>
    <property type="molecule type" value="Genomic_DNA"/>
</dbReference>
<proteinExistence type="inferred from homology"/>
<evidence type="ECO:0000313" key="8">
    <source>
        <dbReference type="Proteomes" id="UP000436088"/>
    </source>
</evidence>
<accession>A0A6A3BPH9</accession>
<name>A0A6A3BPH9_HIBSY</name>
<gene>
    <name evidence="7" type="ORF">F3Y22_tig00110020pilonHSYRG00404</name>
</gene>
<evidence type="ECO:0000256" key="4">
    <source>
        <dbReference type="ARBA" id="ARBA00022525"/>
    </source>
</evidence>
<evidence type="ECO:0000256" key="2">
    <source>
        <dbReference type="ARBA" id="ARBA00010746"/>
    </source>
</evidence>
<dbReference type="InterPro" id="IPR043502">
    <property type="entry name" value="DNA/RNA_pol_sf"/>
</dbReference>
<dbReference type="InterPro" id="IPR025724">
    <property type="entry name" value="GAG-pre-integrase_dom"/>
</dbReference>
<evidence type="ECO:0000256" key="5">
    <source>
        <dbReference type="ARBA" id="ARBA00022750"/>
    </source>
</evidence>
<dbReference type="Pfam" id="PF14223">
    <property type="entry name" value="Retrotran_gag_2"/>
    <property type="match status" value="1"/>
</dbReference>
<organism evidence="7 8">
    <name type="scientific">Hibiscus syriacus</name>
    <name type="common">Rose of Sharon</name>
    <dbReference type="NCBI Taxonomy" id="106335"/>
    <lineage>
        <taxon>Eukaryota</taxon>
        <taxon>Viridiplantae</taxon>
        <taxon>Streptophyta</taxon>
        <taxon>Embryophyta</taxon>
        <taxon>Tracheophyta</taxon>
        <taxon>Spermatophyta</taxon>
        <taxon>Magnoliopsida</taxon>
        <taxon>eudicotyledons</taxon>
        <taxon>Gunneridae</taxon>
        <taxon>Pentapetalae</taxon>
        <taxon>rosids</taxon>
        <taxon>malvids</taxon>
        <taxon>Malvales</taxon>
        <taxon>Malvaceae</taxon>
        <taxon>Malvoideae</taxon>
        <taxon>Hibiscus</taxon>
    </lineage>
</organism>
<comment type="subcellular location">
    <subcellularLocation>
        <location evidence="1">Secreted</location>
    </subcellularLocation>
</comment>
<dbReference type="PROSITE" id="PS50994">
    <property type="entry name" value="INTEGRASE"/>
    <property type="match status" value="1"/>
</dbReference>
<dbReference type="InterPro" id="IPR054722">
    <property type="entry name" value="PolX-like_BBD"/>
</dbReference>
<evidence type="ECO:0000313" key="7">
    <source>
        <dbReference type="EMBL" id="KAE8717987.1"/>
    </source>
</evidence>
<dbReference type="Pfam" id="PF07727">
    <property type="entry name" value="RVT_2"/>
    <property type="match status" value="1"/>
</dbReference>
<dbReference type="GO" id="GO:0003676">
    <property type="term" value="F:nucleic acid binding"/>
    <property type="evidence" value="ECO:0007669"/>
    <property type="project" value="InterPro"/>
</dbReference>
<dbReference type="Gene3D" id="3.30.420.10">
    <property type="entry name" value="Ribonuclease H-like superfamily/Ribonuclease H"/>
    <property type="match status" value="1"/>
</dbReference>
<dbReference type="GO" id="GO:0015074">
    <property type="term" value="P:DNA integration"/>
    <property type="evidence" value="ECO:0007669"/>
    <property type="project" value="InterPro"/>
</dbReference>
<dbReference type="Pfam" id="PF00665">
    <property type="entry name" value="rve"/>
    <property type="match status" value="1"/>
</dbReference>
<reference evidence="7" key="1">
    <citation type="submission" date="2019-09" db="EMBL/GenBank/DDBJ databases">
        <title>Draft genome information of white flower Hibiscus syriacus.</title>
        <authorList>
            <person name="Kim Y.-M."/>
        </authorList>
    </citation>
    <scope>NUCLEOTIDE SEQUENCE [LARGE SCALE GENOMIC DNA]</scope>
    <source>
        <strain evidence="7">YM2019G1</strain>
    </source>
</reference>
<evidence type="ECO:0000256" key="3">
    <source>
        <dbReference type="ARBA" id="ARBA00011738"/>
    </source>
</evidence>
<dbReference type="SUPFAM" id="SSF53098">
    <property type="entry name" value="Ribonuclease H-like"/>
    <property type="match status" value="1"/>
</dbReference>
<dbReference type="InterPro" id="IPR012337">
    <property type="entry name" value="RNaseH-like_sf"/>
</dbReference>
<comment type="caution">
    <text evidence="7">The sequence shown here is derived from an EMBL/GenBank/DDBJ whole genome shotgun (WGS) entry which is preliminary data.</text>
</comment>
<evidence type="ECO:0000256" key="1">
    <source>
        <dbReference type="ARBA" id="ARBA00004613"/>
    </source>
</evidence>
<dbReference type="InterPro" id="IPR004265">
    <property type="entry name" value="Dirigent"/>
</dbReference>
<dbReference type="Pfam" id="PF03018">
    <property type="entry name" value="Dirigent"/>
    <property type="match status" value="1"/>
</dbReference>
<dbReference type="PANTHER" id="PTHR46215:SF15">
    <property type="entry name" value="DIRIGENT PROTEIN 24"/>
    <property type="match status" value="1"/>
</dbReference>
<dbReference type="GO" id="GO:0005576">
    <property type="term" value="C:extracellular region"/>
    <property type="evidence" value="ECO:0007669"/>
    <property type="project" value="UniProtKB-SubCell"/>
</dbReference>
<keyword evidence="5" id="KW-0378">Hydrolase</keyword>
<dbReference type="GO" id="GO:0009699">
    <property type="term" value="P:phenylpropanoid biosynthetic process"/>
    <property type="evidence" value="ECO:0007669"/>
    <property type="project" value="UniProtKB-ARBA"/>
</dbReference>
<dbReference type="InterPro" id="IPR013103">
    <property type="entry name" value="RVT_2"/>
</dbReference>
<dbReference type="Pfam" id="PF25597">
    <property type="entry name" value="SH3_retrovirus"/>
    <property type="match status" value="1"/>
</dbReference>
<protein>
    <submittedName>
        <fullName evidence="7">Dirigent protein 24</fullName>
    </submittedName>
</protein>
<dbReference type="Proteomes" id="UP000436088">
    <property type="component" value="Unassembled WGS sequence"/>
</dbReference>
<dbReference type="InterPro" id="IPR001584">
    <property type="entry name" value="Integrase_cat-core"/>
</dbReference>
<keyword evidence="8" id="KW-1185">Reference proteome</keyword>
<dbReference type="InterPro" id="IPR036397">
    <property type="entry name" value="RNaseH_sf"/>
</dbReference>
<comment type="similarity">
    <text evidence="2">Belongs to the plant dirigent protein family.</text>
</comment>
<comment type="subunit">
    <text evidence="3">Homodimer.</text>
</comment>